<dbReference type="KEGG" id="cdes:C0J27_03620"/>
<name>A0A345ZBZ2_9BACT</name>
<feature type="transmembrane region" description="Helical" evidence="2">
    <location>
        <begin position="872"/>
        <end position="894"/>
    </location>
</feature>
<dbReference type="RefSeq" id="WP_115585824.1">
    <property type="nucleotide sequence ID" value="NZ_CP025544.1"/>
</dbReference>
<keyword evidence="5" id="KW-1185">Reference proteome</keyword>
<keyword evidence="3" id="KW-0732">Signal</keyword>
<proteinExistence type="predicted"/>
<evidence type="ECO:0000256" key="2">
    <source>
        <dbReference type="SAM" id="Phobius"/>
    </source>
</evidence>
<dbReference type="EMBL" id="CP025544">
    <property type="protein sequence ID" value="AXK60809.1"/>
    <property type="molecule type" value="Genomic_DNA"/>
</dbReference>
<dbReference type="Proteomes" id="UP000254834">
    <property type="component" value="Chromosome"/>
</dbReference>
<evidence type="ECO:0000313" key="4">
    <source>
        <dbReference type="EMBL" id="AXK60809.1"/>
    </source>
</evidence>
<evidence type="ECO:0000313" key="5">
    <source>
        <dbReference type="Proteomes" id="UP000254834"/>
    </source>
</evidence>
<organism evidence="4 5">
    <name type="scientific">Candidatus Chromulinivorax destructor</name>
    <dbReference type="NCBI Taxonomy" id="2066483"/>
    <lineage>
        <taxon>Bacteria</taxon>
        <taxon>Candidatus Babelota</taxon>
        <taxon>Candidatus Babeliae</taxon>
        <taxon>Candidatus Babeliales</taxon>
        <taxon>Candidatus Chromulinivoraceae</taxon>
        <taxon>Candidatus Chromulinivorax</taxon>
    </lineage>
</organism>
<keyword evidence="2" id="KW-1133">Transmembrane helix</keyword>
<evidence type="ECO:0000256" key="1">
    <source>
        <dbReference type="SAM" id="MobiDB-lite"/>
    </source>
</evidence>
<evidence type="ECO:0000256" key="3">
    <source>
        <dbReference type="SAM" id="SignalP"/>
    </source>
</evidence>
<feature type="chain" id="PRO_5016634537" description="Methyl-accepting transducer domain-containing protein" evidence="3">
    <location>
        <begin position="25"/>
        <end position="1583"/>
    </location>
</feature>
<gene>
    <name evidence="4" type="ORF">C0J27_03620</name>
</gene>
<protein>
    <recommendedName>
        <fullName evidence="6">Methyl-accepting transducer domain-containing protein</fullName>
    </recommendedName>
</protein>
<reference evidence="4 5" key="1">
    <citation type="submission" date="2017-12" db="EMBL/GenBank/DDBJ databases">
        <title>Chromulinavorax destructans is a abundant pathogen of dominant heterotrophic picoflagllates.</title>
        <authorList>
            <person name="Deeg C.M."/>
            <person name="Zimmer M."/>
            <person name="Suttle C.A."/>
        </authorList>
    </citation>
    <scope>NUCLEOTIDE SEQUENCE [LARGE SCALE GENOMIC DNA]</scope>
    <source>
        <strain evidence="4 5">SeV1</strain>
    </source>
</reference>
<feature type="transmembrane region" description="Helical" evidence="2">
    <location>
        <begin position="623"/>
        <end position="645"/>
    </location>
</feature>
<feature type="region of interest" description="Disordered" evidence="1">
    <location>
        <begin position="934"/>
        <end position="972"/>
    </location>
</feature>
<keyword evidence="2" id="KW-0472">Membrane</keyword>
<accession>A0A345ZBZ2</accession>
<evidence type="ECO:0008006" key="6">
    <source>
        <dbReference type="Google" id="ProtNLM"/>
    </source>
</evidence>
<sequence length="1583" mass="167308">MNKRTPSLLFLIIIAMAHLLQASASSLVPSTQATSSTLFPSWIPQHSINEKNIEATYGKSGLNLPADDLMHIKQTYSYLEMAIRGTSPKKDPITSAEIQDSDIWQKYLKGMLVDYYDNQHDFIESISMVHNQMFPYLANIELNFYNNDFIKLRIFADSLRVEKNLQDVVIQRYLTQIKDWKNDNQSVLASKITAFKATDFYKYTHDATLWTAQNKTISADVACYFMLITIQSAVQNKLTQSNALSFLKQASSSAISPNFYYYQPADFIALDEIFTLQQVSINAAKKSTIKDANPKTFDLKDLVDLQQAKSLANSQNVVIQKGKDPTGISGGMKKAGNSVAHAATDAGNAIANTGESVVNDAARVAAEAAQAAQDTANRVAAEAAQAAQDAANQAAAEAKKISDDAAKAAAQSQAMQAAQNAARVAAEASQAAQDTANRAAAEALQASQDAAIKAGSGIAQSAVAIGTGVSQVGVATGQGLSQATTAVGNVVVTDAAKIAAMPQDIANTTTDIVKTTNEGLAQAGKATEKDIVGSMSAKDFENVGTSTASMVEHGAKAVGEAAAGAGAMAVGTALDQAGVHTNAADWGQQQVKASLQDLKQTDKAFNNTIANLSKFTFLGVVTYGLKGITLGCAGLGATMIGDIVYAQTGNKSIKNWGAKQNEDAIKSIQKAGDDVNAIVESTALVLEDGVVAPIALIAGAELSIVTQNKKFGDDLALMINQIVDAAINEVATGVVIYNNVINYGLSQGMILSEAGIALLEDSLLVVYGETTGQQGVSNRAIKITTDSANALVTKTMSAASKGISLVVDSSMDLVVGLIQIMAAVENSMTTIIFDIVDEITFIGADFASFMGAPVNPAQEMAKIDAKMEQHRGTINIVMGVVLAVALTILTLGAAGPEAFTMVSAEAAAEGAAEGGAEVGATTLTESAGNAAGNAAKTGVEQGGKQAAEQGGKQAAEQGGKQAAEQGGKQAASTAAKEAGTAVADASGDVTAGQSSSLAKVGAFLSENAMELGMQLMNVGFSVFGIIAGDNKDEAAINTLAQEKASIINLWQFIENNKVVMTQGQSVYLDELTKKHQAAVANQALSLNYYTNYLNNTVNNIQSQISHALSEQYMQMLTPDATGSRIADIGSVWGLTTPFVYLYPSQGFLTTTLGRKNFPYAQEIAQAPFVSESTNKDSTKTSLDGSSSQSEALWFNQRAVSIVDQAVDAPLQVEIKFRVIYNLTTEFHVGLYLGGKYYDYNSPQYLADIKNTGGIHLDDAHLAKMFVLKREVGDKKPSLGIYENEGKGWILEKQVDAAASFNHGAICHMSASLNKNKLTVSLWTEDKPTAIWTNTVDVTPCDQKTFGVIFSGAAIEWDVVKPLKVIQQNSQVRTPSTAPLEADRERASKKSWAALRNPDFGTIKLSSLGKKYLFQGQYIYSTTSTPIKDKDGKQLTDIVAFATCVAGICSSIGSSPTPADTSQTPNAVVSMINGDVYNSKGVVIGSQKDPWTLFVKNNGPFDDALVATVTKTQQACPPKPVVVVPQTISFDSFADNDSPSLGGFEFGFSAPTDMVDTEGSFDMRQMDAADGASFDFGGFGDFGF</sequence>
<feature type="signal peptide" evidence="3">
    <location>
        <begin position="1"/>
        <end position="24"/>
    </location>
</feature>
<feature type="compositionally biased region" description="Low complexity" evidence="1">
    <location>
        <begin position="942"/>
        <end position="972"/>
    </location>
</feature>
<keyword evidence="2" id="KW-0812">Transmembrane</keyword>